<protein>
    <recommendedName>
        <fullName evidence="3">Peptidase C58 YopT-type domain-containing protein</fullName>
    </recommendedName>
</protein>
<dbReference type="RefSeq" id="WP_150601758.1">
    <property type="nucleotide sequence ID" value="NZ_CABVHX010000002.1"/>
</dbReference>
<name>A0A5E7AK12_PSEFL</name>
<reference evidence="1 2" key="1">
    <citation type="submission" date="2019-09" db="EMBL/GenBank/DDBJ databases">
        <authorList>
            <person name="Chandra G."/>
            <person name="Truman W A."/>
        </authorList>
    </citation>
    <scope>NUCLEOTIDE SEQUENCE [LARGE SCALE GENOMIC DNA]</scope>
    <source>
        <strain evidence="1">PS718</strain>
    </source>
</reference>
<dbReference type="CDD" id="cd20495">
    <property type="entry name" value="C58_PaToxP-like"/>
    <property type="match status" value="1"/>
</dbReference>
<organism evidence="1 2">
    <name type="scientific">Pseudomonas fluorescens</name>
    <dbReference type="NCBI Taxonomy" id="294"/>
    <lineage>
        <taxon>Bacteria</taxon>
        <taxon>Pseudomonadati</taxon>
        <taxon>Pseudomonadota</taxon>
        <taxon>Gammaproteobacteria</taxon>
        <taxon>Pseudomonadales</taxon>
        <taxon>Pseudomonadaceae</taxon>
        <taxon>Pseudomonas</taxon>
    </lineage>
</organism>
<proteinExistence type="predicted"/>
<sequence>MSELKDSESNIAAANNNEAGVVTGNVEVDKNLPHRFGDFGGALSWPMPLSVLQKNNLRLAASHYLNGLDDFGTAGFGVLDYLNSDLQLSDKALGDTPSALEKLITGARGQALGLAVQNRLNGIATDVSVNEYAMAGIQLVLHQGGLEDPQRNAVAGFDIADQKHWGKPVSAIFNNLVEYLVEAQLSSRKMAPLTANLLLMWKAPALLISDLPDHLKYGSAAWLNLAVAAQTIEAQTPGKVAYMTFAQVMNSAESAAQADPDVTLQAQAAALVDWGIVNGSLEKRSDDLYTTTQLEGVKTHFNDQLADRLNASILLRSQFPSRKEIALTKLKERFKGYVPFEEKLLDKEPMSGRTTVPSGGGPGTYSLLDIAMTESSRYTLWRTSDSRLRPHRTTINKLHDLRVPEIFQAEFDSTLGKLKEGVRLTIRHLISELPLEDRRNLEYGIVTFFQSKNYKSDGHWRTSLQSTDPELIVKTELGADTQFYTIDLHGGAIKRKEFTRELPAAKWSYPDSPSFVYAIESFEFSDGLVGVKRWVKTATLSLTPTSYSSVRTRMIADAFVQHLDLDNEAVLKEAKGVTTLEQEHAVAMKVVDFVLNLIPFKSAITNFINGKYVEGAIDLFLDVLGFVTAGAGAAAKLAKIGAKTASAIGKALKAAKIIGAVIIGELNPLSGVLAGVQQVGKGVKFVGKMAVHQLNKIRGASGGYDLLVAAGKEFGPTVLGTFKVGEKSIDGVGVLKNGNWYHYNAYINKPYGLPHEFQPKLFGQGRIFGPSVDSALYHERFYNNLISARKPQNLSSYQRGFNNGLLEGISDYSPGLDLDELYELASNPKLLPEQIGALTKEIKRKTLDSAYYATNLLLQDVPTKFTKVTPMSQAYYIAYVDLASKGECAGLSSAMAVAMAQGKEDVLLQNLYKAAHKPDIPQANKFIHDLRNFQDKVNKKSNFHLNATLEVMTVNEIVNTLLSSPHSKTLMLSTKDHGMVAGIRVTDGNPQWFFYDPNSGLAKLESIAAMQETFVKVLENGALASSHNTFRSTRGGRVYEVSEFNINNIDASYIEHVKQLSSVELPDLPDELLSIQVLT</sequence>
<accession>A0A5E7AK12</accession>
<evidence type="ECO:0000313" key="2">
    <source>
        <dbReference type="Proteomes" id="UP000325375"/>
    </source>
</evidence>
<dbReference type="EMBL" id="CABVHX010000002">
    <property type="protein sequence ID" value="VVN76857.1"/>
    <property type="molecule type" value="Genomic_DNA"/>
</dbReference>
<gene>
    <name evidence="1" type="ORF">PS718_00798</name>
</gene>
<dbReference type="Proteomes" id="UP000325375">
    <property type="component" value="Unassembled WGS sequence"/>
</dbReference>
<evidence type="ECO:0008006" key="3">
    <source>
        <dbReference type="Google" id="ProtNLM"/>
    </source>
</evidence>
<dbReference type="AlphaFoldDB" id="A0A5E7AK12"/>
<evidence type="ECO:0000313" key="1">
    <source>
        <dbReference type="EMBL" id="VVN76857.1"/>
    </source>
</evidence>